<keyword evidence="3" id="KW-0804">Transcription</keyword>
<gene>
    <name evidence="5" type="ORF">LCGC14_0708380</name>
</gene>
<feature type="domain" description="HTH araC/xylS-type" evidence="4">
    <location>
        <begin position="237"/>
        <end position="335"/>
    </location>
</feature>
<organism evidence="5">
    <name type="scientific">marine sediment metagenome</name>
    <dbReference type="NCBI Taxonomy" id="412755"/>
    <lineage>
        <taxon>unclassified sequences</taxon>
        <taxon>metagenomes</taxon>
        <taxon>ecological metagenomes</taxon>
    </lineage>
</organism>
<keyword evidence="1" id="KW-0805">Transcription regulation</keyword>
<dbReference type="PROSITE" id="PS01124">
    <property type="entry name" value="HTH_ARAC_FAMILY_2"/>
    <property type="match status" value="1"/>
</dbReference>
<proteinExistence type="predicted"/>
<dbReference type="PANTHER" id="PTHR47893">
    <property type="entry name" value="REGULATORY PROTEIN PCHR"/>
    <property type="match status" value="1"/>
</dbReference>
<reference evidence="5" key="1">
    <citation type="journal article" date="2015" name="Nature">
        <title>Complex archaea that bridge the gap between prokaryotes and eukaryotes.</title>
        <authorList>
            <person name="Spang A."/>
            <person name="Saw J.H."/>
            <person name="Jorgensen S.L."/>
            <person name="Zaremba-Niedzwiedzka K."/>
            <person name="Martijn J."/>
            <person name="Lind A.E."/>
            <person name="van Eijk R."/>
            <person name="Schleper C."/>
            <person name="Guy L."/>
            <person name="Ettema T.J."/>
        </authorList>
    </citation>
    <scope>NUCLEOTIDE SEQUENCE</scope>
</reference>
<dbReference type="AlphaFoldDB" id="A0A0F9QKE9"/>
<dbReference type="EMBL" id="LAZR01001548">
    <property type="protein sequence ID" value="KKN42919.1"/>
    <property type="molecule type" value="Genomic_DNA"/>
</dbReference>
<dbReference type="SMART" id="SM00342">
    <property type="entry name" value="HTH_ARAC"/>
    <property type="match status" value="1"/>
</dbReference>
<evidence type="ECO:0000259" key="4">
    <source>
        <dbReference type="PROSITE" id="PS01124"/>
    </source>
</evidence>
<dbReference type="SUPFAM" id="SSF46689">
    <property type="entry name" value="Homeodomain-like"/>
    <property type="match status" value="1"/>
</dbReference>
<dbReference type="GO" id="GO:0003700">
    <property type="term" value="F:DNA-binding transcription factor activity"/>
    <property type="evidence" value="ECO:0007669"/>
    <property type="project" value="InterPro"/>
</dbReference>
<dbReference type="Gene3D" id="1.10.10.60">
    <property type="entry name" value="Homeodomain-like"/>
    <property type="match status" value="2"/>
</dbReference>
<keyword evidence="2" id="KW-0238">DNA-binding</keyword>
<sequence length="347" mass="39729">MKIIKVTSLPLKEVITDIANEFGVDYDSNCDEYSLKLPSHIGEGSIRGINFDNGLGILQYDCTFIENMEIQFVIDEVHPLKFLYCTEGELLHRFGGGQISHTIEKYKKAIVASDNNNGHILHFKAGMHVVVNSLEVVRKKFAKKMACDLKVLNKPLKDLFSDVIASKEFYYDGIYSLQMADSFAEMKAFDEGHFLRRLYLEGKAYHLLTRQIVDYQDDMKDENQRSALKMTDVRQIQEAASILRNELATGQIIKSLSKRVGLNPNKLQKGFQYFYDATVNQYLQNIRLEHAKKLLLNTDKSMSQIVEAIGLSSNSYFSKIFREKYGYKPSQFRSKYLSSLSDPNFVG</sequence>
<evidence type="ECO:0000256" key="1">
    <source>
        <dbReference type="ARBA" id="ARBA00023015"/>
    </source>
</evidence>
<comment type="caution">
    <text evidence="5">The sequence shown here is derived from an EMBL/GenBank/DDBJ whole genome shotgun (WGS) entry which is preliminary data.</text>
</comment>
<accession>A0A0F9QKE9</accession>
<evidence type="ECO:0000256" key="3">
    <source>
        <dbReference type="ARBA" id="ARBA00023163"/>
    </source>
</evidence>
<dbReference type="InterPro" id="IPR009057">
    <property type="entry name" value="Homeodomain-like_sf"/>
</dbReference>
<dbReference type="InterPro" id="IPR020449">
    <property type="entry name" value="Tscrpt_reg_AraC-type_HTH"/>
</dbReference>
<dbReference type="PANTHER" id="PTHR47893:SF1">
    <property type="entry name" value="REGULATORY PROTEIN PCHR"/>
    <property type="match status" value="1"/>
</dbReference>
<protein>
    <recommendedName>
        <fullName evidence="4">HTH araC/xylS-type domain-containing protein</fullName>
    </recommendedName>
</protein>
<dbReference type="GO" id="GO:0043565">
    <property type="term" value="F:sequence-specific DNA binding"/>
    <property type="evidence" value="ECO:0007669"/>
    <property type="project" value="InterPro"/>
</dbReference>
<evidence type="ECO:0000313" key="5">
    <source>
        <dbReference type="EMBL" id="KKN42919.1"/>
    </source>
</evidence>
<dbReference type="InterPro" id="IPR018060">
    <property type="entry name" value="HTH_AraC"/>
</dbReference>
<dbReference type="Pfam" id="PF12833">
    <property type="entry name" value="HTH_18"/>
    <property type="match status" value="1"/>
</dbReference>
<dbReference type="PRINTS" id="PR00032">
    <property type="entry name" value="HTHARAC"/>
</dbReference>
<evidence type="ECO:0000256" key="2">
    <source>
        <dbReference type="ARBA" id="ARBA00023125"/>
    </source>
</evidence>
<name>A0A0F9QKE9_9ZZZZ</name>
<dbReference type="InterPro" id="IPR053142">
    <property type="entry name" value="PchR_regulatory_protein"/>
</dbReference>